<dbReference type="Gene3D" id="2.10.260.10">
    <property type="match status" value="1"/>
</dbReference>
<reference evidence="2 3" key="1">
    <citation type="journal article" date="2016" name="Environ. Microbiol.">
        <title>Genomic resolution of a cold subsurface aquifer community provides metabolic insights for novel microbes adapted to high CO concentrations.</title>
        <authorList>
            <person name="Probst A.J."/>
            <person name="Castelle C.J."/>
            <person name="Singh A."/>
            <person name="Brown C.T."/>
            <person name="Anantharaman K."/>
            <person name="Sharon I."/>
            <person name="Hug L.A."/>
            <person name="Burstein D."/>
            <person name="Emerson J.B."/>
            <person name="Thomas B.C."/>
            <person name="Banfield J.F."/>
        </authorList>
    </citation>
    <scope>NUCLEOTIDE SEQUENCE [LARGE SCALE GENOMIC DNA]</scope>
    <source>
        <strain evidence="2">CG2_30_44_31</strain>
    </source>
</reference>
<dbReference type="SMART" id="SM00966">
    <property type="entry name" value="SpoVT_AbrB"/>
    <property type="match status" value="1"/>
</dbReference>
<dbReference type="SUPFAM" id="SSF89447">
    <property type="entry name" value="AbrB/MazE/MraZ-like"/>
    <property type="match status" value="1"/>
</dbReference>
<feature type="domain" description="SpoVT-AbrB" evidence="1">
    <location>
        <begin position="5"/>
        <end position="52"/>
    </location>
</feature>
<gene>
    <name evidence="2" type="ORF">AUK18_02435</name>
</gene>
<dbReference type="InterPro" id="IPR007159">
    <property type="entry name" value="SpoVT-AbrB_dom"/>
</dbReference>
<dbReference type="Proteomes" id="UP000183605">
    <property type="component" value="Unassembled WGS sequence"/>
</dbReference>
<dbReference type="GO" id="GO:0003677">
    <property type="term" value="F:DNA binding"/>
    <property type="evidence" value="ECO:0007669"/>
    <property type="project" value="InterPro"/>
</dbReference>
<sequence length="81" mass="9145">MTLMTTVTTKGQVTIPSYFREKLKLRSGSLIAFKSAPDTQTLILRPIPDFADLRGIFKTKKRFSKRLARAAYIKDLIAGKI</sequence>
<dbReference type="InterPro" id="IPR037914">
    <property type="entry name" value="SpoVT-AbrB_sf"/>
</dbReference>
<dbReference type="AlphaFoldDB" id="A0A1J5AXB8"/>
<organism evidence="2 3">
    <name type="scientific">Candidatus Beckwithbacteria bacterium CG2_30_44_31</name>
    <dbReference type="NCBI Taxonomy" id="1805035"/>
    <lineage>
        <taxon>Bacteria</taxon>
        <taxon>Candidatus Beckwithiibacteriota</taxon>
    </lineage>
</organism>
<dbReference type="NCBIfam" id="TIGR01439">
    <property type="entry name" value="lp_hng_hel_AbrB"/>
    <property type="match status" value="1"/>
</dbReference>
<evidence type="ECO:0000259" key="1">
    <source>
        <dbReference type="SMART" id="SM00966"/>
    </source>
</evidence>
<evidence type="ECO:0000313" key="3">
    <source>
        <dbReference type="Proteomes" id="UP000183605"/>
    </source>
</evidence>
<proteinExistence type="predicted"/>
<comment type="caution">
    <text evidence="2">The sequence shown here is derived from an EMBL/GenBank/DDBJ whole genome shotgun (WGS) entry which is preliminary data.</text>
</comment>
<dbReference type="EMBL" id="MNXQ01000045">
    <property type="protein sequence ID" value="OIP03201.1"/>
    <property type="molecule type" value="Genomic_DNA"/>
</dbReference>
<evidence type="ECO:0000313" key="2">
    <source>
        <dbReference type="EMBL" id="OIP03201.1"/>
    </source>
</evidence>
<accession>A0A1J5AXB8</accession>
<dbReference type="Pfam" id="PF04014">
    <property type="entry name" value="MazE_antitoxin"/>
    <property type="match status" value="1"/>
</dbReference>
<name>A0A1J5AXB8_9BACT</name>
<protein>
    <recommendedName>
        <fullName evidence="1">SpoVT-AbrB domain-containing protein</fullName>
    </recommendedName>
</protein>